<dbReference type="OrthoDB" id="1908104at2759"/>
<dbReference type="GO" id="GO:0004869">
    <property type="term" value="F:cysteine-type endopeptidase inhibitor activity"/>
    <property type="evidence" value="ECO:0007669"/>
    <property type="project" value="InterPro"/>
</dbReference>
<feature type="domain" description="Cystatin" evidence="2">
    <location>
        <begin position="43"/>
        <end position="155"/>
    </location>
</feature>
<organism evidence="3 4">
    <name type="scientific">Megalops atlanticus</name>
    <name type="common">Tarpon</name>
    <name type="synonym">Clupea gigantea</name>
    <dbReference type="NCBI Taxonomy" id="7932"/>
    <lineage>
        <taxon>Eukaryota</taxon>
        <taxon>Metazoa</taxon>
        <taxon>Chordata</taxon>
        <taxon>Craniata</taxon>
        <taxon>Vertebrata</taxon>
        <taxon>Euteleostomi</taxon>
        <taxon>Actinopterygii</taxon>
        <taxon>Neopterygii</taxon>
        <taxon>Teleostei</taxon>
        <taxon>Elopiformes</taxon>
        <taxon>Megalopidae</taxon>
        <taxon>Megalops</taxon>
    </lineage>
</organism>
<gene>
    <name evidence="3" type="ORF">MATL_G00020150</name>
</gene>
<dbReference type="Pfam" id="PF00031">
    <property type="entry name" value="Cystatin"/>
    <property type="match status" value="1"/>
</dbReference>
<dbReference type="CDD" id="cd00042">
    <property type="entry name" value="CY"/>
    <property type="match status" value="1"/>
</dbReference>
<dbReference type="SUPFAM" id="SSF54403">
    <property type="entry name" value="Cystatin/monellin"/>
    <property type="match status" value="1"/>
</dbReference>
<evidence type="ECO:0000313" key="4">
    <source>
        <dbReference type="Proteomes" id="UP001046870"/>
    </source>
</evidence>
<dbReference type="GO" id="GO:0005737">
    <property type="term" value="C:cytoplasm"/>
    <property type="evidence" value="ECO:0007669"/>
    <property type="project" value="TreeGrafter"/>
</dbReference>
<dbReference type="GO" id="GO:0005615">
    <property type="term" value="C:extracellular space"/>
    <property type="evidence" value="ECO:0007669"/>
    <property type="project" value="TreeGrafter"/>
</dbReference>
<protein>
    <recommendedName>
        <fullName evidence="2">Cystatin domain-containing protein</fullName>
    </recommendedName>
</protein>
<proteinExistence type="inferred from homology"/>
<dbReference type="Proteomes" id="UP001046870">
    <property type="component" value="Chromosome 1"/>
</dbReference>
<dbReference type="GO" id="GO:0031982">
    <property type="term" value="C:vesicle"/>
    <property type="evidence" value="ECO:0007669"/>
    <property type="project" value="TreeGrafter"/>
</dbReference>
<sequence length="157" mass="17227">MSTGKKQWKTNRLLCLKNIASRLDPTGMATLIPLLLSVAMATALAGANSDTINPSSPEVLKAADYAISFHNRINNYTYAFKVITIQSASSQMYPPARVKYTMKVLVGETVCKNEPDVNLAKCSLQNTLDVKTMTCNFVVLAVPYSSMPSYTLKHQCN</sequence>
<comment type="caution">
    <text evidence="3">The sequence shown here is derived from an EMBL/GenBank/DDBJ whole genome shotgun (WGS) entry which is preliminary data.</text>
</comment>
<name>A0A9D3QKZ6_MEGAT</name>
<reference evidence="3" key="1">
    <citation type="submission" date="2021-01" db="EMBL/GenBank/DDBJ databases">
        <authorList>
            <person name="Zahm M."/>
            <person name="Roques C."/>
            <person name="Cabau C."/>
            <person name="Klopp C."/>
            <person name="Donnadieu C."/>
            <person name="Jouanno E."/>
            <person name="Lampietro C."/>
            <person name="Louis A."/>
            <person name="Herpin A."/>
            <person name="Echchiki A."/>
            <person name="Berthelot C."/>
            <person name="Parey E."/>
            <person name="Roest-Crollius H."/>
            <person name="Braasch I."/>
            <person name="Postlethwait J."/>
            <person name="Bobe J."/>
            <person name="Montfort J."/>
            <person name="Bouchez O."/>
            <person name="Begum T."/>
            <person name="Mejri S."/>
            <person name="Adams A."/>
            <person name="Chen W.-J."/>
            <person name="Guiguen Y."/>
        </authorList>
    </citation>
    <scope>NUCLEOTIDE SEQUENCE</scope>
    <source>
        <strain evidence="3">YG-15Mar2019-1</strain>
        <tissue evidence="3">Brain</tissue>
    </source>
</reference>
<comment type="similarity">
    <text evidence="1">Belongs to the cystatin family.</text>
</comment>
<dbReference type="AlphaFoldDB" id="A0A9D3QKZ6"/>
<evidence type="ECO:0000256" key="1">
    <source>
        <dbReference type="ARBA" id="ARBA00009403"/>
    </source>
</evidence>
<dbReference type="InterPro" id="IPR046350">
    <property type="entry name" value="Cystatin_sf"/>
</dbReference>
<evidence type="ECO:0000313" key="3">
    <source>
        <dbReference type="EMBL" id="KAG7493019.1"/>
    </source>
</evidence>
<dbReference type="SMART" id="SM00043">
    <property type="entry name" value="CY"/>
    <property type="match status" value="1"/>
</dbReference>
<accession>A0A9D3QKZ6</accession>
<dbReference type="EMBL" id="JAFDVH010000001">
    <property type="protein sequence ID" value="KAG7493019.1"/>
    <property type="molecule type" value="Genomic_DNA"/>
</dbReference>
<dbReference type="InterPro" id="IPR000010">
    <property type="entry name" value="Cystatin_dom"/>
</dbReference>
<keyword evidence="4" id="KW-1185">Reference proteome</keyword>
<dbReference type="Gene3D" id="3.10.450.10">
    <property type="match status" value="1"/>
</dbReference>
<dbReference type="PANTHER" id="PTHR46186">
    <property type="entry name" value="CYSTATIN"/>
    <property type="match status" value="1"/>
</dbReference>
<evidence type="ECO:0000259" key="2">
    <source>
        <dbReference type="SMART" id="SM00043"/>
    </source>
</evidence>
<dbReference type="PANTHER" id="PTHR46186:SF12">
    <property type="entry name" value="CYSTATIN C (AMYLOID ANGIOPATHY AND CEREBRAL HEMORRHAGE)-RELATED"/>
    <property type="match status" value="1"/>
</dbReference>